<protein>
    <recommendedName>
        <fullName evidence="3">Mercuric transport protein MerT</fullName>
    </recommendedName>
    <alternativeName>
        <fullName evidence="13">Mercury ion transport protein</fullName>
    </alternativeName>
</protein>
<dbReference type="Pfam" id="PF02411">
    <property type="entry name" value="MerT"/>
    <property type="match status" value="1"/>
</dbReference>
<keyword evidence="6" id="KW-1003">Cell membrane</keyword>
<evidence type="ECO:0000256" key="11">
    <source>
        <dbReference type="ARBA" id="ARBA00022989"/>
    </source>
</evidence>
<evidence type="ECO:0000256" key="1">
    <source>
        <dbReference type="ARBA" id="ARBA00004429"/>
    </source>
</evidence>
<evidence type="ECO:0000256" key="7">
    <source>
        <dbReference type="ARBA" id="ARBA00022519"/>
    </source>
</evidence>
<evidence type="ECO:0000256" key="9">
    <source>
        <dbReference type="ARBA" id="ARBA00022723"/>
    </source>
</evidence>
<dbReference type="OrthoDB" id="838350at2"/>
<dbReference type="AlphaFoldDB" id="A0A4V1C948"/>
<dbReference type="RefSeq" id="WP_135796700.1">
    <property type="nucleotide sequence ID" value="NZ_CP032096.1"/>
</dbReference>
<evidence type="ECO:0000256" key="15">
    <source>
        <dbReference type="SAM" id="Phobius"/>
    </source>
</evidence>
<evidence type="ECO:0000256" key="14">
    <source>
        <dbReference type="ARBA" id="ARBA00045720"/>
    </source>
</evidence>
<keyword evidence="12 15" id="KW-0472">Membrane</keyword>
<evidence type="ECO:0000256" key="13">
    <source>
        <dbReference type="ARBA" id="ARBA00030934"/>
    </source>
</evidence>
<evidence type="ECO:0000256" key="6">
    <source>
        <dbReference type="ARBA" id="ARBA00022475"/>
    </source>
</evidence>
<evidence type="ECO:0000256" key="10">
    <source>
        <dbReference type="ARBA" id="ARBA00022914"/>
    </source>
</evidence>
<dbReference type="Gene3D" id="1.10.287.910">
    <property type="entry name" value="bacterial mercury transporter, merf"/>
    <property type="match status" value="1"/>
</dbReference>
<name>A0A4V1C948_9GAMM</name>
<dbReference type="EMBL" id="CP032096">
    <property type="protein sequence ID" value="QBZ84154.1"/>
    <property type="molecule type" value="Genomic_DNA"/>
</dbReference>
<keyword evidence="5" id="KW-0475">Mercuric resistance</keyword>
<accession>A0A4V1C948</accession>
<keyword evidence="8 15" id="KW-0812">Transmembrane</keyword>
<proteinExistence type="inferred from homology"/>
<organism evidence="16 17">
    <name type="scientific">Hydrogenovibrio crunogenus</name>
    <dbReference type="NCBI Taxonomy" id="39765"/>
    <lineage>
        <taxon>Bacteria</taxon>
        <taxon>Pseudomonadati</taxon>
        <taxon>Pseudomonadota</taxon>
        <taxon>Gammaproteobacteria</taxon>
        <taxon>Thiotrichales</taxon>
        <taxon>Piscirickettsiaceae</taxon>
        <taxon>Hydrogenovibrio</taxon>
    </lineage>
</organism>
<evidence type="ECO:0000313" key="16">
    <source>
        <dbReference type="EMBL" id="QBZ84154.1"/>
    </source>
</evidence>
<keyword evidence="7" id="KW-0997">Cell inner membrane</keyword>
<reference evidence="16 17" key="1">
    <citation type="submission" date="2018-08" db="EMBL/GenBank/DDBJ databases">
        <title>Horizontal acquisition of hydrogen conversion ability and other habitat adaptations in Hydrogenovibrio crunogenus strains.</title>
        <authorList>
            <person name="Gonnella G."/>
            <person name="Adam N."/>
            <person name="Perner M."/>
        </authorList>
    </citation>
    <scope>NUCLEOTIDE SEQUENCE [LARGE SCALE GENOMIC DNA]</scope>
    <source>
        <strain evidence="16 17">SP-41</strain>
    </source>
</reference>
<keyword evidence="11 15" id="KW-1133">Transmembrane helix</keyword>
<feature type="transmembrane region" description="Helical" evidence="15">
    <location>
        <begin position="93"/>
        <end position="111"/>
    </location>
</feature>
<keyword evidence="9" id="KW-0479">Metal-binding</keyword>
<comment type="function">
    <text evidence="14">Involved in mercury resistance. Probably transfers a mercuric ion from the periplasmic Hg(2+)-binding protein MerP to the cytoplasmic mercuric reductase MerA.</text>
</comment>
<dbReference type="GO" id="GO:0005886">
    <property type="term" value="C:plasma membrane"/>
    <property type="evidence" value="ECO:0007669"/>
    <property type="project" value="UniProtKB-SubCell"/>
</dbReference>
<evidence type="ECO:0000256" key="3">
    <source>
        <dbReference type="ARBA" id="ARBA00017053"/>
    </source>
</evidence>
<dbReference type="InterPro" id="IPR003457">
    <property type="entry name" value="Transprt_MerT"/>
</dbReference>
<evidence type="ECO:0000256" key="5">
    <source>
        <dbReference type="ARBA" id="ARBA00022466"/>
    </source>
</evidence>
<comment type="subcellular location">
    <subcellularLocation>
        <location evidence="1">Cell inner membrane</location>
        <topology evidence="1">Multi-pass membrane protein</topology>
    </subcellularLocation>
</comment>
<comment type="similarity">
    <text evidence="2">Belongs to the MerT family.</text>
</comment>
<sequence>MSIQNSKLPLLGAISAAIGASLCCAGPLILILLGVSGSWIANLTMFEPFKPYFILATVLLFVWIGWGLYKPQSSCKEGEACAIPQVQKNRRRLFWLALIIATILVTSTWWIPLLPESWLY</sequence>
<dbReference type="Proteomes" id="UP000296201">
    <property type="component" value="Chromosome"/>
</dbReference>
<feature type="transmembrane region" description="Helical" evidence="15">
    <location>
        <begin position="49"/>
        <end position="69"/>
    </location>
</feature>
<evidence type="ECO:0000256" key="2">
    <source>
        <dbReference type="ARBA" id="ARBA00008224"/>
    </source>
</evidence>
<evidence type="ECO:0000256" key="12">
    <source>
        <dbReference type="ARBA" id="ARBA00023136"/>
    </source>
</evidence>
<evidence type="ECO:0000313" key="17">
    <source>
        <dbReference type="Proteomes" id="UP000296201"/>
    </source>
</evidence>
<keyword evidence="17" id="KW-1185">Reference proteome</keyword>
<dbReference type="GO" id="GO:0046872">
    <property type="term" value="F:metal ion binding"/>
    <property type="evidence" value="ECO:0007669"/>
    <property type="project" value="UniProtKB-KW"/>
</dbReference>
<gene>
    <name evidence="16" type="ORF">GHNINEIG_02229</name>
</gene>
<keyword evidence="10" id="KW-0476">Mercury</keyword>
<evidence type="ECO:0000256" key="4">
    <source>
        <dbReference type="ARBA" id="ARBA00022448"/>
    </source>
</evidence>
<keyword evidence="4" id="KW-0813">Transport</keyword>
<evidence type="ECO:0000256" key="8">
    <source>
        <dbReference type="ARBA" id="ARBA00022692"/>
    </source>
</evidence>
<dbReference type="GO" id="GO:0015097">
    <property type="term" value="F:mercury ion transmembrane transporter activity"/>
    <property type="evidence" value="ECO:0007669"/>
    <property type="project" value="InterPro"/>
</dbReference>